<keyword evidence="2" id="KW-0378">Hydrolase</keyword>
<evidence type="ECO:0000259" key="1">
    <source>
        <dbReference type="Pfam" id="PF12697"/>
    </source>
</evidence>
<sequence length="281" mass="29254">MLSPRSAGHLTIPALLGCALGGCSATVDQSTLLPALDEPAAVSAVMPSGYTREERVLSLPRLGDVHVARLTGPGNNAVMLYCGGNSSFIATTSKRLGELAELTSADIIAFDYPGRGGTTIPNTTQALIAFGPAYVDALRSIGWIKSGPLFAYGFSLGGASAANVARRGGFSGIIFEATAADIAAVADNMLPPLFKPFVRIKVAESLKHFDFRGYARAAHAPILVLAGRADRTVTLKQASEFARELREDGSTVTFVEVPGGHGSALSSDNARHAIAKFVGTH</sequence>
<organism evidence="2 3">
    <name type="scientific">Novosphingobium album</name>
    <name type="common">ex Hu et al. 2023</name>
    <dbReference type="NCBI Taxonomy" id="2930093"/>
    <lineage>
        <taxon>Bacteria</taxon>
        <taxon>Pseudomonadati</taxon>
        <taxon>Pseudomonadota</taxon>
        <taxon>Alphaproteobacteria</taxon>
        <taxon>Sphingomonadales</taxon>
        <taxon>Sphingomonadaceae</taxon>
        <taxon>Novosphingobium</taxon>
    </lineage>
</organism>
<evidence type="ECO:0000313" key="3">
    <source>
        <dbReference type="Proteomes" id="UP001162880"/>
    </source>
</evidence>
<comment type="caution">
    <text evidence="2">The sequence shown here is derived from an EMBL/GenBank/DDBJ whole genome shotgun (WGS) entry which is preliminary data.</text>
</comment>
<dbReference type="SUPFAM" id="SSF53474">
    <property type="entry name" value="alpha/beta-Hydrolases"/>
    <property type="match status" value="1"/>
</dbReference>
<dbReference type="PANTHER" id="PTHR12277:SF81">
    <property type="entry name" value="PROTEIN ABHD13"/>
    <property type="match status" value="1"/>
</dbReference>
<gene>
    <name evidence="2" type="ORF">MTR64_16375</name>
</gene>
<proteinExistence type="predicted"/>
<protein>
    <submittedName>
        <fullName evidence="2">Alpha/beta fold hydrolase</fullName>
    </submittedName>
</protein>
<dbReference type="InterPro" id="IPR000073">
    <property type="entry name" value="AB_hydrolase_1"/>
</dbReference>
<feature type="domain" description="AB hydrolase-1" evidence="1">
    <location>
        <begin position="97"/>
        <end position="191"/>
    </location>
</feature>
<dbReference type="EMBL" id="JALHLE010000028">
    <property type="protein sequence ID" value="MCJ2180148.1"/>
    <property type="molecule type" value="Genomic_DNA"/>
</dbReference>
<accession>A0ABT0B558</accession>
<reference evidence="2" key="1">
    <citation type="submission" date="2022-03" db="EMBL/GenBank/DDBJ databases">
        <title>Identification of a novel bacterium isolated from mangrove sediments.</title>
        <authorList>
            <person name="Pan X."/>
        </authorList>
    </citation>
    <scope>NUCLEOTIDE SEQUENCE</scope>
    <source>
        <strain evidence="2">B2580</strain>
    </source>
</reference>
<dbReference type="PROSITE" id="PS51257">
    <property type="entry name" value="PROKAR_LIPOPROTEIN"/>
    <property type="match status" value="1"/>
</dbReference>
<name>A0ABT0B558_9SPHN</name>
<dbReference type="InterPro" id="IPR029058">
    <property type="entry name" value="AB_hydrolase_fold"/>
</dbReference>
<evidence type="ECO:0000313" key="2">
    <source>
        <dbReference type="EMBL" id="MCJ2180148.1"/>
    </source>
</evidence>
<dbReference type="RefSeq" id="WP_243995516.1">
    <property type="nucleotide sequence ID" value="NZ_JALHLE010000028.1"/>
</dbReference>
<dbReference type="GO" id="GO:0016787">
    <property type="term" value="F:hydrolase activity"/>
    <property type="evidence" value="ECO:0007669"/>
    <property type="project" value="UniProtKB-KW"/>
</dbReference>
<dbReference type="Gene3D" id="3.40.50.1820">
    <property type="entry name" value="alpha/beta hydrolase"/>
    <property type="match status" value="1"/>
</dbReference>
<dbReference type="PANTHER" id="PTHR12277">
    <property type="entry name" value="ALPHA/BETA HYDROLASE DOMAIN-CONTAINING PROTEIN"/>
    <property type="match status" value="1"/>
</dbReference>
<dbReference type="Proteomes" id="UP001162880">
    <property type="component" value="Unassembled WGS sequence"/>
</dbReference>
<dbReference type="Pfam" id="PF12697">
    <property type="entry name" value="Abhydrolase_6"/>
    <property type="match status" value="1"/>
</dbReference>
<keyword evidence="3" id="KW-1185">Reference proteome</keyword>